<dbReference type="EMBL" id="JAKZFC010000006">
    <property type="protein sequence ID" value="MCH7323123.1"/>
    <property type="molecule type" value="Genomic_DNA"/>
</dbReference>
<dbReference type="RefSeq" id="WP_241370296.1">
    <property type="nucleotide sequence ID" value="NZ_JAKZFC010000006.1"/>
</dbReference>
<keyword evidence="3" id="KW-1185">Reference proteome</keyword>
<reference evidence="2 3" key="1">
    <citation type="submission" date="2022-03" db="EMBL/GenBank/DDBJ databases">
        <authorList>
            <person name="Jo J.-H."/>
            <person name="Im W.-T."/>
        </authorList>
    </citation>
    <scope>NUCLEOTIDE SEQUENCE [LARGE SCALE GENOMIC DNA]</scope>
    <source>
        <strain evidence="2 3">MA9</strain>
    </source>
</reference>
<evidence type="ECO:0000256" key="1">
    <source>
        <dbReference type="SAM" id="Phobius"/>
    </source>
</evidence>
<comment type="caution">
    <text evidence="2">The sequence shown here is derived from an EMBL/GenBank/DDBJ whole genome shotgun (WGS) entry which is preliminary data.</text>
</comment>
<dbReference type="PANTHER" id="PTHR30590">
    <property type="entry name" value="INNER MEMBRANE PROTEIN"/>
    <property type="match status" value="1"/>
</dbReference>
<dbReference type="PANTHER" id="PTHR30590:SF2">
    <property type="entry name" value="INNER MEMBRANE PROTEIN"/>
    <property type="match status" value="1"/>
</dbReference>
<evidence type="ECO:0000313" key="2">
    <source>
        <dbReference type="EMBL" id="MCH7323123.1"/>
    </source>
</evidence>
<evidence type="ECO:0008006" key="4">
    <source>
        <dbReference type="Google" id="ProtNLM"/>
    </source>
</evidence>
<keyword evidence="1" id="KW-0472">Membrane</keyword>
<accession>A0ABS9UGP4</accession>
<feature type="transmembrane region" description="Helical" evidence="1">
    <location>
        <begin position="59"/>
        <end position="81"/>
    </location>
</feature>
<keyword evidence="1" id="KW-0812">Transmembrane</keyword>
<protein>
    <recommendedName>
        <fullName evidence="4">Heparan-alpha-glucosaminide N-acetyltransferase catalytic domain-containing protein</fullName>
    </recommendedName>
</protein>
<dbReference type="Proteomes" id="UP001316087">
    <property type="component" value="Unassembled WGS sequence"/>
</dbReference>
<sequence>MVTTNLTPTNQRISSIDIIRGIAIMGIFLINIQSFLLLAGQEELIISKVDKWGYQIIDMLALGKFHFIFAFLFGVGASIFFTRLSQKNLVNGCICVE</sequence>
<proteinExistence type="predicted"/>
<keyword evidence="1" id="KW-1133">Transmembrane helix</keyword>
<organism evidence="2 3">
    <name type="scientific">Solibacillus palustris</name>
    <dbReference type="NCBI Taxonomy" id="2908203"/>
    <lineage>
        <taxon>Bacteria</taxon>
        <taxon>Bacillati</taxon>
        <taxon>Bacillota</taxon>
        <taxon>Bacilli</taxon>
        <taxon>Bacillales</taxon>
        <taxon>Caryophanaceae</taxon>
        <taxon>Solibacillus</taxon>
    </lineage>
</organism>
<name>A0ABS9UGP4_9BACL</name>
<evidence type="ECO:0000313" key="3">
    <source>
        <dbReference type="Proteomes" id="UP001316087"/>
    </source>
</evidence>
<gene>
    <name evidence="2" type="ORF">LZ480_14685</name>
</gene>
<feature type="transmembrane region" description="Helical" evidence="1">
    <location>
        <begin position="21"/>
        <end position="39"/>
    </location>
</feature>
<dbReference type="InterPro" id="IPR052529">
    <property type="entry name" value="Bact_Transport_Assoc"/>
</dbReference>